<keyword evidence="9" id="KW-0862">Zinc</keyword>
<dbReference type="Pfam" id="PF21361">
    <property type="entry name" value="Sina_ZnF"/>
    <property type="match status" value="1"/>
</dbReference>
<evidence type="ECO:0000256" key="9">
    <source>
        <dbReference type="ARBA" id="ARBA00022833"/>
    </source>
</evidence>
<dbReference type="EMBL" id="BMAC01000398">
    <property type="protein sequence ID" value="GFP95585.1"/>
    <property type="molecule type" value="Genomic_DNA"/>
</dbReference>
<dbReference type="GO" id="GO:0008270">
    <property type="term" value="F:zinc ion binding"/>
    <property type="evidence" value="ECO:0007669"/>
    <property type="project" value="UniProtKB-KW"/>
</dbReference>
<dbReference type="AlphaFoldDB" id="A0A830CKH1"/>
<protein>
    <recommendedName>
        <fullName evidence="4">RING-type E3 ubiquitin transferase</fullName>
        <ecNumber evidence="4">2.3.2.27</ecNumber>
    </recommendedName>
</protein>
<dbReference type="GO" id="GO:0061630">
    <property type="term" value="F:ubiquitin protein ligase activity"/>
    <property type="evidence" value="ECO:0007669"/>
    <property type="project" value="UniProtKB-EC"/>
</dbReference>
<comment type="catalytic activity">
    <reaction evidence="1">
        <text>S-ubiquitinyl-[E2 ubiquitin-conjugating enzyme]-L-cysteine + [acceptor protein]-L-lysine = [E2 ubiquitin-conjugating enzyme]-L-cysteine + N(6)-ubiquitinyl-[acceptor protein]-L-lysine.</text>
        <dbReference type="EC" id="2.3.2.27"/>
    </reaction>
</comment>
<evidence type="ECO:0000256" key="5">
    <source>
        <dbReference type="ARBA" id="ARBA00022679"/>
    </source>
</evidence>
<keyword evidence="7 11" id="KW-0863">Zinc-finger</keyword>
<evidence type="ECO:0000256" key="10">
    <source>
        <dbReference type="ARBA" id="ARBA00024004"/>
    </source>
</evidence>
<evidence type="ECO:0000256" key="1">
    <source>
        <dbReference type="ARBA" id="ARBA00000900"/>
    </source>
</evidence>
<keyword evidence="8" id="KW-0833">Ubl conjugation pathway</keyword>
<gene>
    <name evidence="13" type="ORF">PHJA_001702800</name>
</gene>
<dbReference type="PROSITE" id="PS51081">
    <property type="entry name" value="ZF_SIAH"/>
    <property type="match status" value="1"/>
</dbReference>
<keyword evidence="6" id="KW-0479">Metal-binding</keyword>
<reference evidence="13" key="1">
    <citation type="submission" date="2020-07" db="EMBL/GenBank/DDBJ databases">
        <title>Ethylene signaling mediates host invasion by parasitic plants.</title>
        <authorList>
            <person name="Yoshida S."/>
        </authorList>
    </citation>
    <scope>NUCLEOTIDE SEQUENCE</scope>
    <source>
        <strain evidence="13">Okayama</strain>
    </source>
</reference>
<comment type="pathway">
    <text evidence="2">Protein modification; protein ubiquitination.</text>
</comment>
<name>A0A830CKH1_9LAMI</name>
<evidence type="ECO:0000259" key="12">
    <source>
        <dbReference type="PROSITE" id="PS51081"/>
    </source>
</evidence>
<comment type="similarity">
    <text evidence="3">Belongs to the SINA (Seven in absentia) family.</text>
</comment>
<proteinExistence type="inferred from homology"/>
<organism evidence="13 14">
    <name type="scientific">Phtheirospermum japonicum</name>
    <dbReference type="NCBI Taxonomy" id="374723"/>
    <lineage>
        <taxon>Eukaryota</taxon>
        <taxon>Viridiplantae</taxon>
        <taxon>Streptophyta</taxon>
        <taxon>Embryophyta</taxon>
        <taxon>Tracheophyta</taxon>
        <taxon>Spermatophyta</taxon>
        <taxon>Magnoliopsida</taxon>
        <taxon>eudicotyledons</taxon>
        <taxon>Gunneridae</taxon>
        <taxon>Pentapetalae</taxon>
        <taxon>asterids</taxon>
        <taxon>lamiids</taxon>
        <taxon>Lamiales</taxon>
        <taxon>Orobanchaceae</taxon>
        <taxon>Orobanchaceae incertae sedis</taxon>
        <taxon>Phtheirospermum</taxon>
    </lineage>
</organism>
<evidence type="ECO:0000256" key="2">
    <source>
        <dbReference type="ARBA" id="ARBA00004906"/>
    </source>
</evidence>
<evidence type="ECO:0000256" key="7">
    <source>
        <dbReference type="ARBA" id="ARBA00022771"/>
    </source>
</evidence>
<evidence type="ECO:0000256" key="8">
    <source>
        <dbReference type="ARBA" id="ARBA00022786"/>
    </source>
</evidence>
<evidence type="ECO:0000256" key="4">
    <source>
        <dbReference type="ARBA" id="ARBA00012483"/>
    </source>
</evidence>
<evidence type="ECO:0000256" key="6">
    <source>
        <dbReference type="ARBA" id="ARBA00022723"/>
    </source>
</evidence>
<dbReference type="GO" id="GO:0016567">
    <property type="term" value="P:protein ubiquitination"/>
    <property type="evidence" value="ECO:0007669"/>
    <property type="project" value="UniProtKB-UniPathway"/>
</dbReference>
<keyword evidence="14" id="KW-1185">Reference proteome</keyword>
<accession>A0A830CKH1</accession>
<sequence>MMNKCSNCRCPIGTIRCRALEKVLESVRVPCRNVSYGCKATSSYNKKLDHEKACECAPCSCPYTNCDYVGMSKFLYFHFAQAHSQSSRQFSFDSAISISMGPNQMQVFLQERNHNTLFILNRTIKSLGDLVRVICAAPASTEGSFLYDLTAVIDGDTSIKMKTSVECIPKLTARARSRKCLLVPRDLTELRGQLRLELILRRNPAFAG</sequence>
<dbReference type="PANTHER" id="PTHR46632:SF16">
    <property type="entry name" value="E3 UBIQUITIN-PROTEIN LIGASE SINA-LIKE 10"/>
    <property type="match status" value="1"/>
</dbReference>
<dbReference type="UniPathway" id="UPA00143"/>
<comment type="function">
    <text evidence="10">E3 ubiquitin-protein ligase that mediates ubiquitination and subsequent proteasomal degradation of target proteins. E3 ubiquitin ligases accept ubiquitin from an E2 ubiquitin-conjugating enzyme in the form of a thioester and then directly transfers the ubiquitin to targeted substrates. It probably triggers the ubiquitin-mediated degradation of different substrates.</text>
</comment>
<dbReference type="OrthoDB" id="4788989at2759"/>
<evidence type="ECO:0000313" key="13">
    <source>
        <dbReference type="EMBL" id="GFP95585.1"/>
    </source>
</evidence>
<dbReference type="InterPro" id="IPR013083">
    <property type="entry name" value="Znf_RING/FYVE/PHD"/>
</dbReference>
<feature type="domain" description="SIAH-type" evidence="12">
    <location>
        <begin position="26"/>
        <end position="84"/>
    </location>
</feature>
<comment type="caution">
    <text evidence="13">The sequence shown here is derived from an EMBL/GenBank/DDBJ whole genome shotgun (WGS) entry which is preliminary data.</text>
</comment>
<dbReference type="InterPro" id="IPR044286">
    <property type="entry name" value="SINL_plant"/>
</dbReference>
<dbReference type="Proteomes" id="UP000653305">
    <property type="component" value="Unassembled WGS sequence"/>
</dbReference>
<dbReference type="EC" id="2.3.2.27" evidence="4"/>
<keyword evidence="5" id="KW-0808">Transferase</keyword>
<dbReference type="PANTHER" id="PTHR46632">
    <property type="entry name" value="E3 UBIQUITIN-PROTEIN LIGASE SINA-LIKE 4"/>
    <property type="match status" value="1"/>
</dbReference>
<evidence type="ECO:0000256" key="3">
    <source>
        <dbReference type="ARBA" id="ARBA00009119"/>
    </source>
</evidence>
<evidence type="ECO:0000256" key="11">
    <source>
        <dbReference type="PROSITE-ProRule" id="PRU00455"/>
    </source>
</evidence>
<dbReference type="InterPro" id="IPR013010">
    <property type="entry name" value="Znf_SIAH"/>
</dbReference>
<dbReference type="FunFam" id="3.30.40.10:FF:000041">
    <property type="entry name" value="E3 ubiquitin-protein ligase SINAT3"/>
    <property type="match status" value="1"/>
</dbReference>
<dbReference type="SUPFAM" id="SSF49599">
    <property type="entry name" value="TRAF domain-like"/>
    <property type="match status" value="1"/>
</dbReference>
<evidence type="ECO:0000313" key="14">
    <source>
        <dbReference type="Proteomes" id="UP000653305"/>
    </source>
</evidence>
<dbReference type="Gene3D" id="3.30.40.10">
    <property type="entry name" value="Zinc/RING finger domain, C3HC4 (zinc finger)"/>
    <property type="match status" value="1"/>
</dbReference>